<dbReference type="Proteomes" id="UP001236652">
    <property type="component" value="Chromosome"/>
</dbReference>
<keyword evidence="1" id="KW-1005">Bacterial flagellum biogenesis</keyword>
<dbReference type="Pfam" id="PF05130">
    <property type="entry name" value="FlgN"/>
    <property type="match status" value="1"/>
</dbReference>
<dbReference type="Gene3D" id="1.20.58.300">
    <property type="entry name" value="FlgN-like"/>
    <property type="match status" value="1"/>
</dbReference>
<dbReference type="InterPro" id="IPR036679">
    <property type="entry name" value="FlgN-like_sf"/>
</dbReference>
<accession>A0ABY8UW28</accession>
<gene>
    <name evidence="3" type="ORF">QNI29_18135</name>
</gene>
<evidence type="ECO:0000313" key="4">
    <source>
        <dbReference type="Proteomes" id="UP001236652"/>
    </source>
</evidence>
<evidence type="ECO:0000256" key="2">
    <source>
        <dbReference type="SAM" id="MobiDB-lite"/>
    </source>
</evidence>
<dbReference type="RefSeq" id="WP_231419708.1">
    <property type="nucleotide sequence ID" value="NZ_CP126446.1"/>
</dbReference>
<dbReference type="EMBL" id="CP126446">
    <property type="protein sequence ID" value="WIF97623.1"/>
    <property type="molecule type" value="Genomic_DNA"/>
</dbReference>
<reference evidence="3 4" key="1">
    <citation type="submission" date="2023-05" db="EMBL/GenBank/DDBJ databases">
        <title>Comparative genomics reveals the evidence of polycyclic aromatic hydrocarbons degradation in moderately halophilic genus Pontibacillus.</title>
        <authorList>
            <person name="Yang H."/>
            <person name="Qian Z."/>
        </authorList>
    </citation>
    <scope>NUCLEOTIDE SEQUENCE [LARGE SCALE GENOMIC DNA]</scope>
    <source>
        <strain evidence="4">HN14</strain>
    </source>
</reference>
<protein>
    <submittedName>
        <fullName evidence="3">Flagellar protein FlgN</fullName>
    </submittedName>
</protein>
<organism evidence="3 4">
    <name type="scientific">Pontibacillus chungwhensis</name>
    <dbReference type="NCBI Taxonomy" id="265426"/>
    <lineage>
        <taxon>Bacteria</taxon>
        <taxon>Bacillati</taxon>
        <taxon>Bacillota</taxon>
        <taxon>Bacilli</taxon>
        <taxon>Bacillales</taxon>
        <taxon>Bacillaceae</taxon>
        <taxon>Pontibacillus</taxon>
    </lineage>
</organism>
<proteinExistence type="predicted"/>
<keyword evidence="3" id="KW-0282">Flagellum</keyword>
<keyword evidence="4" id="KW-1185">Reference proteome</keyword>
<dbReference type="InterPro" id="IPR007809">
    <property type="entry name" value="FlgN-like"/>
</dbReference>
<name>A0ABY8UW28_9BACI</name>
<sequence>MSVQPILEVLKKHYALHESLLTLSKKKTEALKSDDIDTIQTLLVQERKHVQGINGMESKRAQLVGEWFRFHSPQTEEYTVSAMLRVLPEGEEKQALADLLESFVMVLAQLKEQEQLNTELTQQSLQFVDLTLNMIQPQTKNMNYGNPKGQQAKSESNRSMFDSKA</sequence>
<dbReference type="SUPFAM" id="SSF140566">
    <property type="entry name" value="FlgN-like"/>
    <property type="match status" value="1"/>
</dbReference>
<keyword evidence="3" id="KW-0966">Cell projection</keyword>
<keyword evidence="3" id="KW-0969">Cilium</keyword>
<evidence type="ECO:0000256" key="1">
    <source>
        <dbReference type="ARBA" id="ARBA00022795"/>
    </source>
</evidence>
<evidence type="ECO:0000313" key="3">
    <source>
        <dbReference type="EMBL" id="WIF97623.1"/>
    </source>
</evidence>
<feature type="region of interest" description="Disordered" evidence="2">
    <location>
        <begin position="138"/>
        <end position="165"/>
    </location>
</feature>